<reference evidence="3" key="1">
    <citation type="submission" date="2020-01" db="EMBL/GenBank/DDBJ databases">
        <title>Draft genome sequence of the Termite Coptotermes fromosanus.</title>
        <authorList>
            <person name="Itakura S."/>
            <person name="Yosikawa Y."/>
            <person name="Umezawa K."/>
        </authorList>
    </citation>
    <scope>NUCLEOTIDE SEQUENCE [LARGE SCALE GENOMIC DNA]</scope>
</reference>
<dbReference type="PANTHER" id="PTHR46947:SF1">
    <property type="entry name" value="WD REPEAT-CONTAINING PROTEIN 73"/>
    <property type="match status" value="1"/>
</dbReference>
<dbReference type="GO" id="GO:0005829">
    <property type="term" value="C:cytosol"/>
    <property type="evidence" value="ECO:0007669"/>
    <property type="project" value="TreeGrafter"/>
</dbReference>
<dbReference type="PANTHER" id="PTHR46947">
    <property type="entry name" value="WD REPEAT-CONTAINING PROTEIN 73"/>
    <property type="match status" value="1"/>
</dbReference>
<evidence type="ECO:0000313" key="3">
    <source>
        <dbReference type="Proteomes" id="UP000502823"/>
    </source>
</evidence>
<name>A0A6L2Q5I9_COPFO</name>
<dbReference type="GO" id="GO:0000922">
    <property type="term" value="C:spindle pole"/>
    <property type="evidence" value="ECO:0007669"/>
    <property type="project" value="TreeGrafter"/>
</dbReference>
<gene>
    <name evidence="2" type="ORF">Cfor_02284</name>
</gene>
<dbReference type="InterPro" id="IPR042795">
    <property type="entry name" value="Wdr73"/>
</dbReference>
<evidence type="ECO:0000256" key="1">
    <source>
        <dbReference type="SAM" id="MobiDB-lite"/>
    </source>
</evidence>
<protein>
    <recommendedName>
        <fullName evidence="4">WD repeat-containing protein 73</fullName>
    </recommendedName>
</protein>
<feature type="compositionally biased region" description="Basic and acidic residues" evidence="1">
    <location>
        <begin position="117"/>
        <end position="126"/>
    </location>
</feature>
<organism evidence="2 3">
    <name type="scientific">Coptotermes formosanus</name>
    <name type="common">Formosan subterranean termite</name>
    <dbReference type="NCBI Taxonomy" id="36987"/>
    <lineage>
        <taxon>Eukaryota</taxon>
        <taxon>Metazoa</taxon>
        <taxon>Ecdysozoa</taxon>
        <taxon>Arthropoda</taxon>
        <taxon>Hexapoda</taxon>
        <taxon>Insecta</taxon>
        <taxon>Pterygota</taxon>
        <taxon>Neoptera</taxon>
        <taxon>Polyneoptera</taxon>
        <taxon>Dictyoptera</taxon>
        <taxon>Blattodea</taxon>
        <taxon>Blattoidea</taxon>
        <taxon>Termitoidae</taxon>
        <taxon>Rhinotermitidae</taxon>
        <taxon>Coptotermes</taxon>
    </lineage>
</organism>
<accession>A0A6L2Q5I9</accession>
<proteinExistence type="predicted"/>
<keyword evidence="3" id="KW-1185">Reference proteome</keyword>
<dbReference type="InterPro" id="IPR036322">
    <property type="entry name" value="WD40_repeat_dom_sf"/>
</dbReference>
<dbReference type="Proteomes" id="UP000502823">
    <property type="component" value="Unassembled WGS sequence"/>
</dbReference>
<evidence type="ECO:0008006" key="4">
    <source>
        <dbReference type="Google" id="ProtNLM"/>
    </source>
</evidence>
<dbReference type="SUPFAM" id="SSF50978">
    <property type="entry name" value="WD40 repeat-like"/>
    <property type="match status" value="1"/>
</dbReference>
<dbReference type="EMBL" id="BLKM01001584">
    <property type="protein sequence ID" value="GFG40161.1"/>
    <property type="molecule type" value="Genomic_DNA"/>
</dbReference>
<dbReference type="GO" id="GO:0031122">
    <property type="term" value="P:cytoplasmic microtubule organization"/>
    <property type="evidence" value="ECO:0007669"/>
    <property type="project" value="TreeGrafter"/>
</dbReference>
<sequence length="398" mass="43628">MQSYCLRSPPGISLQEIEYKQLQMFDFENVIQQIELIDPRTVCVVGKHKSGRCEILELSLPEKLTVAPCNEGLVKNSDLKMRSGGFTIAPVFQVNYENYSPQACSPSSSLADTEGTAENRDRDTDHAQPTAEGDLITRFGSLTCEFVTPHLALNGQELVLLTAATQRDLVVIDLTVNTTLYKLSVNSINGSQCGLEPSFVSENLAALCDKNSGSVFLNDVRAGKMCQNFSPAQQHLGTEGRVTGELWTVRTSYNSKGSLSWASSGNINSKLGLASTMGKLIIYDLRNTDIAVCEADIGRVTGIQPCTDNPNSHLPVINFSPDVETQVSLSGFDEHVYIYDVSCTEKFKTIFVHDGHLKQSGQVKCCVTSHIWYKENTVISASDNSGLHCWQFIPDALP</sequence>
<dbReference type="InParanoid" id="A0A6L2Q5I9"/>
<comment type="caution">
    <text evidence="2">The sequence shown here is derived from an EMBL/GenBank/DDBJ whole genome shotgun (WGS) entry which is preliminary data.</text>
</comment>
<dbReference type="Gene3D" id="2.130.10.10">
    <property type="entry name" value="YVTN repeat-like/Quinoprotein amine dehydrogenase"/>
    <property type="match status" value="1"/>
</dbReference>
<dbReference type="OrthoDB" id="9822052at2759"/>
<dbReference type="InterPro" id="IPR015943">
    <property type="entry name" value="WD40/YVTN_repeat-like_dom_sf"/>
</dbReference>
<dbReference type="AlphaFoldDB" id="A0A6L2Q5I9"/>
<evidence type="ECO:0000313" key="2">
    <source>
        <dbReference type="EMBL" id="GFG40161.1"/>
    </source>
</evidence>
<feature type="region of interest" description="Disordered" evidence="1">
    <location>
        <begin position="103"/>
        <end position="128"/>
    </location>
</feature>